<dbReference type="RefSeq" id="YP_005087383.1">
    <property type="nucleotide sequence ID" value="NC_016656.1"/>
</dbReference>
<dbReference type="EMBL" id="GU071107">
    <property type="protein sequence ID" value="ADP00249.1"/>
    <property type="molecule type" value="Genomic_DNA"/>
</dbReference>
<organism evidence="2 3">
    <name type="scientific">Cyanophage P-SSP2</name>
    <dbReference type="NCBI Taxonomy" id="444876"/>
    <lineage>
        <taxon>Viruses</taxon>
        <taxon>Duplodnaviria</taxon>
        <taxon>Heunggongvirae</taxon>
        <taxon>Uroviricota</taxon>
        <taxon>Caudoviricetes</taxon>
        <taxon>Autographivirales</taxon>
        <taxon>Sechaudvirinae</taxon>
        <taxon>Tritonvirus</taxon>
        <taxon>Tritonvirus PSSP2</taxon>
    </lineage>
</organism>
<gene>
    <name evidence="2" type="ORF">CYLG_00049</name>
</gene>
<dbReference type="KEGG" id="vg:11537981"/>
<evidence type="ECO:0000313" key="3">
    <source>
        <dbReference type="Proteomes" id="UP000006536"/>
    </source>
</evidence>
<proteinExistence type="predicted"/>
<protein>
    <submittedName>
        <fullName evidence="2">Uncharacterized protein</fullName>
    </submittedName>
</protein>
<keyword evidence="3" id="KW-1185">Reference proteome</keyword>
<feature type="region of interest" description="Disordered" evidence="1">
    <location>
        <begin position="85"/>
        <end position="130"/>
    </location>
</feature>
<reference evidence="2 3" key="1">
    <citation type="submission" date="2009-10" db="EMBL/GenBank/DDBJ databases">
        <title>The Genome Sequence of Cyanophage P-SSP2.</title>
        <authorList>
            <consortium name="The Broad Institute Genome Sequencing Platform"/>
            <person name="Henn M.R."/>
            <person name="Sullivan M.S."/>
            <person name="Osburne M.S."/>
            <person name="Levin J."/>
            <person name="Malboeuf C."/>
            <person name="Casali M."/>
            <person name="Russ C."/>
            <person name="Lennon N."/>
            <person name="Erlich R."/>
            <person name="Young S.K."/>
            <person name="Koehrsen M."/>
            <person name="Yandava C."/>
            <person name="Zeng Q."/>
            <person name="Alvarado L."/>
            <person name="Anderson S."/>
            <person name="Berlin A."/>
            <person name="Borenstein D."/>
            <person name="Chen Z."/>
            <person name="Engels R."/>
            <person name="Freedman E."/>
            <person name="Gellesch M."/>
            <person name="Goldberg J."/>
            <person name="Green L."/>
            <person name="Griggs A."/>
            <person name="Gujja S."/>
            <person name="Heiman D."/>
            <person name="Hepburn T."/>
            <person name="Howarth C."/>
            <person name="Jen D."/>
            <person name="Larson L."/>
            <person name="Lewis B."/>
            <person name="Mehta T."/>
            <person name="Park D."/>
            <person name="Pearson M."/>
            <person name="Roberts A."/>
            <person name="Ryan E."/>
            <person name="Saif S."/>
            <person name="Shea T."/>
            <person name="Shenoy N."/>
            <person name="Sisk P."/>
            <person name="Stolte C."/>
            <person name="Sykes S."/>
            <person name="Walk T."/>
            <person name="White J."/>
            <person name="Yu Q."/>
            <person name="Coleman M.L."/>
            <person name="Huang K.H."/>
            <person name="Weigele P.R."/>
            <person name="DeFrancesco A.S."/>
            <person name="Kern S.E."/>
            <person name="Thompson L.R."/>
            <person name="Fu R."/>
            <person name="Hombeck B."/>
            <person name="Chisholm S.W."/>
            <person name="Haas B."/>
            <person name="Nusbaum C."/>
            <person name="Galagan J."/>
            <person name="Birren B."/>
        </authorList>
    </citation>
    <scope>NUCLEOTIDE SEQUENCE [LARGE SCALE GENOMIC DNA]</scope>
    <source>
        <strain evidence="2">Syn26</strain>
    </source>
</reference>
<dbReference type="GeneID" id="11537981"/>
<sequence>MHQPKQALTMELLKLLGIIPPQNKKDLRLKLQKNQQSMKDKGYTPIGGGPGAALGEILWAKKDSEKYPEPEIQRDPAFSLTEDAVTNQSGKKQKLKITNRSAVRTGNRKSKLNRSGGSGALRTSMKILNT</sequence>
<evidence type="ECO:0000256" key="1">
    <source>
        <dbReference type="SAM" id="MobiDB-lite"/>
    </source>
</evidence>
<dbReference type="OrthoDB" id="34050at10239"/>
<dbReference type="Proteomes" id="UP000006536">
    <property type="component" value="Segment"/>
</dbReference>
<name>E3SQN1_9CAUD</name>
<accession>E3SQN1</accession>
<evidence type="ECO:0000313" key="2">
    <source>
        <dbReference type="EMBL" id="ADP00249.1"/>
    </source>
</evidence>